<dbReference type="InterPro" id="IPR018034">
    <property type="entry name" value="Kri1"/>
</dbReference>
<feature type="region of interest" description="Disordered" evidence="2">
    <location>
        <begin position="295"/>
        <end position="315"/>
    </location>
</feature>
<feature type="domain" description="Kri1-like C-terminal" evidence="3">
    <location>
        <begin position="473"/>
        <end position="543"/>
    </location>
</feature>
<accession>A0A7C9EUJ3</accession>
<evidence type="ECO:0000256" key="1">
    <source>
        <dbReference type="ARBA" id="ARBA00007473"/>
    </source>
</evidence>
<dbReference type="Pfam" id="PF05178">
    <property type="entry name" value="Kri1"/>
    <property type="match status" value="1"/>
</dbReference>
<feature type="region of interest" description="Disordered" evidence="2">
    <location>
        <begin position="350"/>
        <end position="369"/>
    </location>
</feature>
<evidence type="ECO:0000313" key="4">
    <source>
        <dbReference type="EMBL" id="MBA4668249.1"/>
    </source>
</evidence>
<feature type="compositionally biased region" description="Basic residues" evidence="2">
    <location>
        <begin position="600"/>
        <end position="610"/>
    </location>
</feature>
<evidence type="ECO:0000256" key="2">
    <source>
        <dbReference type="SAM" id="MobiDB-lite"/>
    </source>
</evidence>
<feature type="compositionally biased region" description="Basic and acidic residues" evidence="2">
    <location>
        <begin position="117"/>
        <end position="134"/>
    </location>
</feature>
<dbReference type="AlphaFoldDB" id="A0A7C9EUJ3"/>
<feature type="region of interest" description="Disordered" evidence="2">
    <location>
        <begin position="94"/>
        <end position="134"/>
    </location>
</feature>
<feature type="compositionally biased region" description="Acidic residues" evidence="2">
    <location>
        <begin position="382"/>
        <end position="400"/>
    </location>
</feature>
<dbReference type="GO" id="GO:0005730">
    <property type="term" value="C:nucleolus"/>
    <property type="evidence" value="ECO:0007669"/>
    <property type="project" value="TreeGrafter"/>
</dbReference>
<dbReference type="Pfam" id="PF12936">
    <property type="entry name" value="Kri1_C"/>
    <property type="match status" value="1"/>
</dbReference>
<feature type="compositionally biased region" description="Acidic residues" evidence="2">
    <location>
        <begin position="196"/>
        <end position="207"/>
    </location>
</feature>
<feature type="region of interest" description="Disordered" evidence="2">
    <location>
        <begin position="561"/>
        <end position="616"/>
    </location>
</feature>
<dbReference type="EMBL" id="GISG01238903">
    <property type="protein sequence ID" value="MBA4668249.1"/>
    <property type="molecule type" value="Transcribed_RNA"/>
</dbReference>
<dbReference type="InterPro" id="IPR024626">
    <property type="entry name" value="Kri1-like_C"/>
</dbReference>
<dbReference type="GO" id="GO:0000447">
    <property type="term" value="P:endonucleolytic cleavage in ITS1 to separate SSU-rRNA from 5.8S rRNA and LSU-rRNA from tricistronic rRNA transcript (SSU-rRNA, 5.8S rRNA, LSU-rRNA)"/>
    <property type="evidence" value="ECO:0007669"/>
    <property type="project" value="TreeGrafter"/>
</dbReference>
<feature type="compositionally biased region" description="Acidic residues" evidence="2">
    <location>
        <begin position="103"/>
        <end position="116"/>
    </location>
</feature>
<organism evidence="4">
    <name type="scientific">Opuntia streptacantha</name>
    <name type="common">Prickly pear cactus</name>
    <name type="synonym">Opuntia cardona</name>
    <dbReference type="NCBI Taxonomy" id="393608"/>
    <lineage>
        <taxon>Eukaryota</taxon>
        <taxon>Viridiplantae</taxon>
        <taxon>Streptophyta</taxon>
        <taxon>Embryophyta</taxon>
        <taxon>Tracheophyta</taxon>
        <taxon>Spermatophyta</taxon>
        <taxon>Magnoliopsida</taxon>
        <taxon>eudicotyledons</taxon>
        <taxon>Gunneridae</taxon>
        <taxon>Pentapetalae</taxon>
        <taxon>Caryophyllales</taxon>
        <taxon>Cactineae</taxon>
        <taxon>Cactaceae</taxon>
        <taxon>Opuntioideae</taxon>
        <taxon>Opuntia</taxon>
    </lineage>
</organism>
<dbReference type="PANTHER" id="PTHR14490:SF5">
    <property type="entry name" value="PROTEIN KRI1 HOMOLOG"/>
    <property type="match status" value="1"/>
</dbReference>
<feature type="region of interest" description="Disordered" evidence="2">
    <location>
        <begin position="176"/>
        <end position="208"/>
    </location>
</feature>
<reference evidence="4" key="1">
    <citation type="journal article" date="2013" name="J. Plant Res.">
        <title>Effect of fungi and light on seed germination of three Opuntia species from semiarid lands of central Mexico.</title>
        <authorList>
            <person name="Delgado-Sanchez P."/>
            <person name="Jimenez-Bremont J.F."/>
            <person name="Guerrero-Gonzalez Mde L."/>
            <person name="Flores J."/>
        </authorList>
    </citation>
    <scope>NUCLEOTIDE SEQUENCE</scope>
    <source>
        <tissue evidence="4">Cladode</tissue>
    </source>
</reference>
<feature type="compositionally biased region" description="Acidic residues" evidence="2">
    <location>
        <begin position="356"/>
        <end position="368"/>
    </location>
</feature>
<feature type="region of interest" description="Disordered" evidence="2">
    <location>
        <begin position="47"/>
        <end position="74"/>
    </location>
</feature>
<feature type="compositionally biased region" description="Basic and acidic residues" evidence="2">
    <location>
        <begin position="572"/>
        <end position="587"/>
    </location>
</feature>
<comment type="similarity">
    <text evidence="1">Belongs to the KRI1 family.</text>
</comment>
<protein>
    <recommendedName>
        <fullName evidence="3">Kri1-like C-terminal domain-containing protein</fullName>
    </recommendedName>
</protein>
<feature type="region of interest" description="Disordered" evidence="2">
    <location>
        <begin position="380"/>
        <end position="408"/>
    </location>
</feature>
<proteinExistence type="inferred from homology"/>
<sequence>MGMSLFDDAGDDDVEKISEIEINAEFAKRYEHNKKREDLQRLEEMKKKGLITDSASDSESVSESESDVEDDEDDVKALFDGLLKVRKKDPILTEKDAKLFESSSDEAEDEDDDGESGDGKKTEKEKPKYLKDVRAQHLIEEGPEFDDEEENEKEKVMTFVEEQEDLRKAVLDAMAEAERENDEEDGDFLKLKERENPEDDGGVGDEEIEKRLDEYFGEDEKLDENDKFLKDFFKNKLWIDKDKGKRPIENDLVGISDDEEALEKQEDYEREYNFRFEENGSDRVLGHSRFVEGSVRKETNARKQQRERKKERLAQAELERREEVKRLKNLKKKEIQERLHKIREIAGISGESIPLTEEDLEEDFDPDEFDKKMKAAFGDNYYEAEDADPEFGSDGDESESDLEKPDFEKEDELLGLPKDWDVIKSNDGFLAAREKLLKSKADSEGDVDDDQLLLQEGKKKRKRKLSLKEKVALDKELEELYKLDYEDAIGDLKTRFKYREVAPRKYGLSAAHVLMMDDKELNQYVSLKKLAPYREKEWTVPRMQRTSFMLKRGALLEAAMNRQMGGKRRRKAELGETSRSREDEKAQMEQPSNDESKLSRAAKRRRRQKEKKIATV</sequence>
<reference evidence="4" key="2">
    <citation type="submission" date="2020-07" db="EMBL/GenBank/DDBJ databases">
        <authorList>
            <person name="Vera ALvarez R."/>
            <person name="Arias-Moreno D.M."/>
            <person name="Jimenez-Jacinto V."/>
            <person name="Jimenez-Bremont J.F."/>
            <person name="Swaminathan K."/>
            <person name="Moose S.P."/>
            <person name="Guerrero-Gonzalez M.L."/>
            <person name="Marino-Ramirez L."/>
            <person name="Landsman D."/>
            <person name="Rodriguez-Kessler M."/>
            <person name="Delgado-Sanchez P."/>
        </authorList>
    </citation>
    <scope>NUCLEOTIDE SEQUENCE</scope>
    <source>
        <tissue evidence="4">Cladode</tissue>
    </source>
</reference>
<evidence type="ECO:0000259" key="3">
    <source>
        <dbReference type="Pfam" id="PF12936"/>
    </source>
</evidence>
<dbReference type="PANTHER" id="PTHR14490">
    <property type="entry name" value="ZINC FINGER, ZZ TYPE"/>
    <property type="match status" value="1"/>
</dbReference>
<feature type="compositionally biased region" description="Acidic residues" evidence="2">
    <location>
        <begin position="60"/>
        <end position="74"/>
    </location>
</feature>
<dbReference type="GO" id="GO:0030686">
    <property type="term" value="C:90S preribosome"/>
    <property type="evidence" value="ECO:0007669"/>
    <property type="project" value="TreeGrafter"/>
</dbReference>
<name>A0A7C9EUJ3_OPUST</name>